<reference evidence="4 5" key="1">
    <citation type="submission" date="2020-03" db="EMBL/GenBank/DDBJ databases">
        <authorList>
            <person name="Lai Q."/>
        </authorList>
    </citation>
    <scope>NUCLEOTIDE SEQUENCE [LARGE SCALE GENOMIC DNA]</scope>
    <source>
        <strain evidence="4 5">CCUG 25036</strain>
    </source>
</reference>
<dbReference type="InterPro" id="IPR016181">
    <property type="entry name" value="Acyl_CoA_acyltransferase"/>
</dbReference>
<dbReference type="Pfam" id="PF00583">
    <property type="entry name" value="Acetyltransf_1"/>
    <property type="match status" value="1"/>
</dbReference>
<keyword evidence="2" id="KW-0012">Acyltransferase</keyword>
<dbReference type="PANTHER" id="PTHR10545">
    <property type="entry name" value="DIAMINE N-ACETYLTRANSFERASE"/>
    <property type="match status" value="1"/>
</dbReference>
<name>A0A7X5U6R8_9GAMM</name>
<evidence type="ECO:0000313" key="4">
    <source>
        <dbReference type="EMBL" id="NII04905.1"/>
    </source>
</evidence>
<keyword evidence="1 4" id="KW-0808">Transferase</keyword>
<dbReference type="Gene3D" id="3.40.630.30">
    <property type="match status" value="1"/>
</dbReference>
<dbReference type="InterPro" id="IPR051016">
    <property type="entry name" value="Diverse_Substrate_AcTransf"/>
</dbReference>
<dbReference type="EMBL" id="JAARLZ010000001">
    <property type="protein sequence ID" value="NII04905.1"/>
    <property type="molecule type" value="Genomic_DNA"/>
</dbReference>
<keyword evidence="5" id="KW-1185">Reference proteome</keyword>
<comment type="caution">
    <text evidence="4">The sequence shown here is derived from an EMBL/GenBank/DDBJ whole genome shotgun (WGS) entry which is preliminary data.</text>
</comment>
<gene>
    <name evidence="4" type="ORF">HBF25_00735</name>
</gene>
<dbReference type="Proteomes" id="UP000490980">
    <property type="component" value="Unassembled WGS sequence"/>
</dbReference>
<evidence type="ECO:0000313" key="5">
    <source>
        <dbReference type="Proteomes" id="UP000490980"/>
    </source>
</evidence>
<evidence type="ECO:0000256" key="2">
    <source>
        <dbReference type="ARBA" id="ARBA00023315"/>
    </source>
</evidence>
<evidence type="ECO:0000256" key="1">
    <source>
        <dbReference type="ARBA" id="ARBA00022679"/>
    </source>
</evidence>
<dbReference type="RefSeq" id="WP_166945620.1">
    <property type="nucleotide sequence ID" value="NZ_CP077072.1"/>
</dbReference>
<organism evidence="4 5">
    <name type="scientific">Luteibacter anthropi</name>
    <dbReference type="NCBI Taxonomy" id="564369"/>
    <lineage>
        <taxon>Bacteria</taxon>
        <taxon>Pseudomonadati</taxon>
        <taxon>Pseudomonadota</taxon>
        <taxon>Gammaproteobacteria</taxon>
        <taxon>Lysobacterales</taxon>
        <taxon>Rhodanobacteraceae</taxon>
        <taxon>Luteibacter</taxon>
    </lineage>
</organism>
<dbReference type="CDD" id="cd04301">
    <property type="entry name" value="NAT_SF"/>
    <property type="match status" value="1"/>
</dbReference>
<sequence length="149" mass="16892">MSDHLIIRDANTADEAAWLALWAGYNAFYEASVAPEVTARTWQRILGTDSALTCRVADMDGTVVGFSISLLHEGTWVVEPVCYLEDLFVDPSCRGKGIGRKLIEDLVTSGKSQGWSRLYWHTRQDNPARRLYDEFVSADDFVRYSLRLR</sequence>
<dbReference type="PROSITE" id="PS51186">
    <property type="entry name" value="GNAT"/>
    <property type="match status" value="1"/>
</dbReference>
<dbReference type="InterPro" id="IPR000182">
    <property type="entry name" value="GNAT_dom"/>
</dbReference>
<dbReference type="AlphaFoldDB" id="A0A7X5U6R8"/>
<dbReference type="GO" id="GO:0008080">
    <property type="term" value="F:N-acetyltransferase activity"/>
    <property type="evidence" value="ECO:0007669"/>
    <property type="project" value="TreeGrafter"/>
</dbReference>
<proteinExistence type="predicted"/>
<protein>
    <submittedName>
        <fullName evidence="4">GNAT family N-acetyltransferase</fullName>
    </submittedName>
</protein>
<accession>A0A7X5U6R8</accession>
<evidence type="ECO:0000259" key="3">
    <source>
        <dbReference type="PROSITE" id="PS51186"/>
    </source>
</evidence>
<dbReference type="SUPFAM" id="SSF55729">
    <property type="entry name" value="Acyl-CoA N-acyltransferases (Nat)"/>
    <property type="match status" value="1"/>
</dbReference>
<feature type="domain" description="N-acetyltransferase" evidence="3">
    <location>
        <begin position="5"/>
        <end position="149"/>
    </location>
</feature>
<dbReference type="PANTHER" id="PTHR10545:SF42">
    <property type="entry name" value="ACETYLTRANSFERASE"/>
    <property type="match status" value="1"/>
</dbReference>